<dbReference type="InterPro" id="IPR053225">
    <property type="entry name" value="Acyl-CoA_N-acyltransferase"/>
</dbReference>
<dbReference type="PANTHER" id="PTHR20958">
    <property type="entry name" value="GLYCINE N-ACYLTRANSFERASE-LIKE PROTEIN"/>
    <property type="match status" value="1"/>
</dbReference>
<dbReference type="Gene3D" id="3.40.630.30">
    <property type="match status" value="2"/>
</dbReference>
<dbReference type="AlphaFoldDB" id="B4MVS1"/>
<dbReference type="PANTHER" id="PTHR20958:SF10">
    <property type="entry name" value="GH05617P-RELATED"/>
    <property type="match status" value="1"/>
</dbReference>
<feature type="domain" description="N-acetyltransferase" evidence="1">
    <location>
        <begin position="157"/>
        <end position="282"/>
    </location>
</feature>
<name>B4MVS1_DROWI</name>
<reference evidence="2 3" key="1">
    <citation type="journal article" date="2007" name="Nature">
        <title>Evolution of genes and genomes on the Drosophila phylogeny.</title>
        <authorList>
            <consortium name="Drosophila 12 Genomes Consortium"/>
            <person name="Clark A.G."/>
            <person name="Eisen M.B."/>
            <person name="Smith D.R."/>
            <person name="Bergman C.M."/>
            <person name="Oliver B."/>
            <person name="Markow T.A."/>
            <person name="Kaufman T.C."/>
            <person name="Kellis M."/>
            <person name="Gelbart W."/>
            <person name="Iyer V.N."/>
            <person name="Pollard D.A."/>
            <person name="Sackton T.B."/>
            <person name="Larracuente A.M."/>
            <person name="Singh N.D."/>
            <person name="Abad J.P."/>
            <person name="Abt D.N."/>
            <person name="Adryan B."/>
            <person name="Aguade M."/>
            <person name="Akashi H."/>
            <person name="Anderson W.W."/>
            <person name="Aquadro C.F."/>
            <person name="Ardell D.H."/>
            <person name="Arguello R."/>
            <person name="Artieri C.G."/>
            <person name="Barbash D.A."/>
            <person name="Barker D."/>
            <person name="Barsanti P."/>
            <person name="Batterham P."/>
            <person name="Batzoglou S."/>
            <person name="Begun D."/>
            <person name="Bhutkar A."/>
            <person name="Blanco E."/>
            <person name="Bosak S.A."/>
            <person name="Bradley R.K."/>
            <person name="Brand A.D."/>
            <person name="Brent M.R."/>
            <person name="Brooks A.N."/>
            <person name="Brown R.H."/>
            <person name="Butlin R.K."/>
            <person name="Caggese C."/>
            <person name="Calvi B.R."/>
            <person name="Bernardo de Carvalho A."/>
            <person name="Caspi A."/>
            <person name="Castrezana S."/>
            <person name="Celniker S.E."/>
            <person name="Chang J.L."/>
            <person name="Chapple C."/>
            <person name="Chatterji S."/>
            <person name="Chinwalla A."/>
            <person name="Civetta A."/>
            <person name="Clifton S.W."/>
            <person name="Comeron J.M."/>
            <person name="Costello J.C."/>
            <person name="Coyne J.A."/>
            <person name="Daub J."/>
            <person name="David R.G."/>
            <person name="Delcher A.L."/>
            <person name="Delehaunty K."/>
            <person name="Do C.B."/>
            <person name="Ebling H."/>
            <person name="Edwards K."/>
            <person name="Eickbush T."/>
            <person name="Evans J.D."/>
            <person name="Filipski A."/>
            <person name="Findeiss S."/>
            <person name="Freyhult E."/>
            <person name="Fulton L."/>
            <person name="Fulton R."/>
            <person name="Garcia A.C."/>
            <person name="Gardiner A."/>
            <person name="Garfield D.A."/>
            <person name="Garvin B.E."/>
            <person name="Gibson G."/>
            <person name="Gilbert D."/>
            <person name="Gnerre S."/>
            <person name="Godfrey J."/>
            <person name="Good R."/>
            <person name="Gotea V."/>
            <person name="Gravely B."/>
            <person name="Greenberg A.J."/>
            <person name="Griffiths-Jones S."/>
            <person name="Gross S."/>
            <person name="Guigo R."/>
            <person name="Gustafson E.A."/>
            <person name="Haerty W."/>
            <person name="Hahn M.W."/>
            <person name="Halligan D.L."/>
            <person name="Halpern A.L."/>
            <person name="Halter G.M."/>
            <person name="Han M.V."/>
            <person name="Heger A."/>
            <person name="Hillier L."/>
            <person name="Hinrichs A.S."/>
            <person name="Holmes I."/>
            <person name="Hoskins R.A."/>
            <person name="Hubisz M.J."/>
            <person name="Hultmark D."/>
            <person name="Huntley M.A."/>
            <person name="Jaffe D.B."/>
            <person name="Jagadeeshan S."/>
            <person name="Jeck W.R."/>
            <person name="Johnson J."/>
            <person name="Jones C.D."/>
            <person name="Jordan W.C."/>
            <person name="Karpen G.H."/>
            <person name="Kataoka E."/>
            <person name="Keightley P.D."/>
            <person name="Kheradpour P."/>
            <person name="Kirkness E.F."/>
            <person name="Koerich L.B."/>
            <person name="Kristiansen K."/>
            <person name="Kudrna D."/>
            <person name="Kulathinal R.J."/>
            <person name="Kumar S."/>
            <person name="Kwok R."/>
            <person name="Lander E."/>
            <person name="Langley C.H."/>
            <person name="Lapoint R."/>
            <person name="Lazzaro B.P."/>
            <person name="Lee S.J."/>
            <person name="Levesque L."/>
            <person name="Li R."/>
            <person name="Lin C.F."/>
            <person name="Lin M.F."/>
            <person name="Lindblad-Toh K."/>
            <person name="Llopart A."/>
            <person name="Long M."/>
            <person name="Low L."/>
            <person name="Lozovsky E."/>
            <person name="Lu J."/>
            <person name="Luo M."/>
            <person name="Machado C.A."/>
            <person name="Makalowski W."/>
            <person name="Marzo M."/>
            <person name="Matsuda M."/>
            <person name="Matzkin L."/>
            <person name="McAllister B."/>
            <person name="McBride C.S."/>
            <person name="McKernan B."/>
            <person name="McKernan K."/>
            <person name="Mendez-Lago M."/>
            <person name="Minx P."/>
            <person name="Mollenhauer M.U."/>
            <person name="Montooth K."/>
            <person name="Mount S.M."/>
            <person name="Mu X."/>
            <person name="Myers E."/>
            <person name="Negre B."/>
            <person name="Newfeld S."/>
            <person name="Nielsen R."/>
            <person name="Noor M.A."/>
            <person name="O'Grady P."/>
            <person name="Pachter L."/>
            <person name="Papaceit M."/>
            <person name="Parisi M.J."/>
            <person name="Parisi M."/>
            <person name="Parts L."/>
            <person name="Pedersen J.S."/>
            <person name="Pesole G."/>
            <person name="Phillippy A.M."/>
            <person name="Ponting C.P."/>
            <person name="Pop M."/>
            <person name="Porcelli D."/>
            <person name="Powell J.R."/>
            <person name="Prohaska S."/>
            <person name="Pruitt K."/>
            <person name="Puig M."/>
            <person name="Quesneville H."/>
            <person name="Ram K.R."/>
            <person name="Rand D."/>
            <person name="Rasmussen M.D."/>
            <person name="Reed L.K."/>
            <person name="Reenan R."/>
            <person name="Reily A."/>
            <person name="Remington K.A."/>
            <person name="Rieger T.T."/>
            <person name="Ritchie M.G."/>
            <person name="Robin C."/>
            <person name="Rogers Y.H."/>
            <person name="Rohde C."/>
            <person name="Rozas J."/>
            <person name="Rubenfield M.J."/>
            <person name="Ruiz A."/>
            <person name="Russo S."/>
            <person name="Salzberg S.L."/>
            <person name="Sanchez-Gracia A."/>
            <person name="Saranga D.J."/>
            <person name="Sato H."/>
            <person name="Schaeffer S.W."/>
            <person name="Schatz M.C."/>
            <person name="Schlenke T."/>
            <person name="Schwartz R."/>
            <person name="Segarra C."/>
            <person name="Singh R.S."/>
            <person name="Sirot L."/>
            <person name="Sirota M."/>
            <person name="Sisneros N.B."/>
            <person name="Smith C.D."/>
            <person name="Smith T.F."/>
            <person name="Spieth J."/>
            <person name="Stage D.E."/>
            <person name="Stark A."/>
            <person name="Stephan W."/>
            <person name="Strausberg R.L."/>
            <person name="Strempel S."/>
            <person name="Sturgill D."/>
            <person name="Sutton G."/>
            <person name="Sutton G.G."/>
            <person name="Tao W."/>
            <person name="Teichmann S."/>
            <person name="Tobari Y.N."/>
            <person name="Tomimura Y."/>
            <person name="Tsolas J.M."/>
            <person name="Valente V.L."/>
            <person name="Venter E."/>
            <person name="Venter J.C."/>
            <person name="Vicario S."/>
            <person name="Vieira F.G."/>
            <person name="Vilella A.J."/>
            <person name="Villasante A."/>
            <person name="Walenz B."/>
            <person name="Wang J."/>
            <person name="Wasserman M."/>
            <person name="Watts T."/>
            <person name="Wilson D."/>
            <person name="Wilson R.K."/>
            <person name="Wing R.A."/>
            <person name="Wolfner M.F."/>
            <person name="Wong A."/>
            <person name="Wong G.K."/>
            <person name="Wu C.I."/>
            <person name="Wu G."/>
            <person name="Yamamoto D."/>
            <person name="Yang H.P."/>
            <person name="Yang S.P."/>
            <person name="Yorke J.A."/>
            <person name="Yoshida K."/>
            <person name="Zdobnov E."/>
            <person name="Zhang P."/>
            <person name="Zhang Y."/>
            <person name="Zimin A.V."/>
            <person name="Baldwin J."/>
            <person name="Abdouelleil A."/>
            <person name="Abdulkadir J."/>
            <person name="Abebe A."/>
            <person name="Abera B."/>
            <person name="Abreu J."/>
            <person name="Acer S.C."/>
            <person name="Aftuck L."/>
            <person name="Alexander A."/>
            <person name="An P."/>
            <person name="Anderson E."/>
            <person name="Anderson S."/>
            <person name="Arachi H."/>
            <person name="Azer M."/>
            <person name="Bachantsang P."/>
            <person name="Barry A."/>
            <person name="Bayul T."/>
            <person name="Berlin A."/>
            <person name="Bessette D."/>
            <person name="Bloom T."/>
            <person name="Blye J."/>
            <person name="Boguslavskiy L."/>
            <person name="Bonnet C."/>
            <person name="Boukhgalter B."/>
            <person name="Bourzgui I."/>
            <person name="Brown A."/>
            <person name="Cahill P."/>
            <person name="Channer S."/>
            <person name="Cheshatsang Y."/>
            <person name="Chuda L."/>
            <person name="Citroen M."/>
            <person name="Collymore A."/>
            <person name="Cooke P."/>
            <person name="Costello M."/>
            <person name="D'Aco K."/>
            <person name="Daza R."/>
            <person name="De Haan G."/>
            <person name="DeGray S."/>
            <person name="DeMaso C."/>
            <person name="Dhargay N."/>
            <person name="Dooley K."/>
            <person name="Dooley E."/>
            <person name="Doricent M."/>
            <person name="Dorje P."/>
            <person name="Dorjee K."/>
            <person name="Dupes A."/>
            <person name="Elong R."/>
            <person name="Falk J."/>
            <person name="Farina A."/>
            <person name="Faro S."/>
            <person name="Ferguson D."/>
            <person name="Fisher S."/>
            <person name="Foley C.D."/>
            <person name="Franke A."/>
            <person name="Friedrich D."/>
            <person name="Gadbois L."/>
            <person name="Gearin G."/>
            <person name="Gearin C.R."/>
            <person name="Giannoukos G."/>
            <person name="Goode T."/>
            <person name="Graham J."/>
            <person name="Grandbois E."/>
            <person name="Grewal S."/>
            <person name="Gyaltsen K."/>
            <person name="Hafez N."/>
            <person name="Hagos B."/>
            <person name="Hall J."/>
            <person name="Henson C."/>
            <person name="Hollinger A."/>
            <person name="Honan T."/>
            <person name="Huard M.D."/>
            <person name="Hughes L."/>
            <person name="Hurhula B."/>
            <person name="Husby M.E."/>
            <person name="Kamat A."/>
            <person name="Kanga B."/>
            <person name="Kashin S."/>
            <person name="Khazanovich D."/>
            <person name="Kisner P."/>
            <person name="Lance K."/>
            <person name="Lara M."/>
            <person name="Lee W."/>
            <person name="Lennon N."/>
            <person name="Letendre F."/>
            <person name="LeVine R."/>
            <person name="Lipovsky A."/>
            <person name="Liu X."/>
            <person name="Liu J."/>
            <person name="Liu S."/>
            <person name="Lokyitsang T."/>
            <person name="Lokyitsang Y."/>
            <person name="Lubonja R."/>
            <person name="Lui A."/>
            <person name="MacDonald P."/>
            <person name="Magnisalis V."/>
            <person name="Maru K."/>
            <person name="Matthews C."/>
            <person name="McCusker W."/>
            <person name="McDonough S."/>
            <person name="Mehta T."/>
            <person name="Meldrim J."/>
            <person name="Meneus L."/>
            <person name="Mihai O."/>
            <person name="Mihalev A."/>
            <person name="Mihova T."/>
            <person name="Mittelman R."/>
            <person name="Mlenga V."/>
            <person name="Montmayeur A."/>
            <person name="Mulrain L."/>
            <person name="Navidi A."/>
            <person name="Naylor J."/>
            <person name="Negash T."/>
            <person name="Nguyen T."/>
            <person name="Nguyen N."/>
            <person name="Nicol R."/>
            <person name="Norbu C."/>
            <person name="Norbu N."/>
            <person name="Novod N."/>
            <person name="O'Neill B."/>
            <person name="Osman S."/>
            <person name="Markiewicz E."/>
            <person name="Oyono O.L."/>
            <person name="Patti C."/>
            <person name="Phunkhang P."/>
            <person name="Pierre F."/>
            <person name="Priest M."/>
            <person name="Raghuraman S."/>
            <person name="Rege F."/>
            <person name="Reyes R."/>
            <person name="Rise C."/>
            <person name="Rogov P."/>
            <person name="Ross K."/>
            <person name="Ryan E."/>
            <person name="Settipalli S."/>
            <person name="Shea T."/>
            <person name="Sherpa N."/>
            <person name="Shi L."/>
            <person name="Shih D."/>
            <person name="Sparrow T."/>
            <person name="Spaulding J."/>
            <person name="Stalker J."/>
            <person name="Stange-Thomann N."/>
            <person name="Stavropoulos S."/>
            <person name="Stone C."/>
            <person name="Strader C."/>
            <person name="Tesfaye S."/>
            <person name="Thomson T."/>
            <person name="Thoulutsang Y."/>
            <person name="Thoulutsang D."/>
            <person name="Topham K."/>
            <person name="Topping I."/>
            <person name="Tsamla T."/>
            <person name="Vassiliev H."/>
            <person name="Vo A."/>
            <person name="Wangchuk T."/>
            <person name="Wangdi T."/>
            <person name="Weiand M."/>
            <person name="Wilkinson J."/>
            <person name="Wilson A."/>
            <person name="Yadav S."/>
            <person name="Young G."/>
            <person name="Yu Q."/>
            <person name="Zembek L."/>
            <person name="Zhong D."/>
            <person name="Zimmer A."/>
            <person name="Zwirko Z."/>
            <person name="Jaffe D.B."/>
            <person name="Alvarez P."/>
            <person name="Brockman W."/>
            <person name="Butler J."/>
            <person name="Chin C."/>
            <person name="Gnerre S."/>
            <person name="Grabherr M."/>
            <person name="Kleber M."/>
            <person name="Mauceli E."/>
            <person name="MacCallum I."/>
        </authorList>
    </citation>
    <scope>NUCLEOTIDE SEQUENCE [LARGE SCALE GENOMIC DNA]</scope>
    <source>
        <strain evidence="3">Tucson 14030-0811.24</strain>
    </source>
</reference>
<gene>
    <name evidence="2" type="primary">Dwil\GK15128</name>
    <name evidence="2" type="ORF">Dwil_GK15128</name>
</gene>
<dbReference type="STRING" id="7260.B4MVS1"/>
<accession>B4MVS1</accession>
<dbReference type="SMR" id="B4MVS1"/>
<evidence type="ECO:0000313" key="2">
    <source>
        <dbReference type="EMBL" id="EDW75791.2"/>
    </source>
</evidence>
<protein>
    <recommendedName>
        <fullName evidence="1">N-acetyltransferase domain-containing protein</fullName>
    </recommendedName>
</protein>
<dbReference type="OrthoDB" id="7305308at2759"/>
<dbReference type="InterPro" id="IPR000182">
    <property type="entry name" value="GNAT_dom"/>
</dbReference>
<dbReference type="Proteomes" id="UP000007798">
    <property type="component" value="Unassembled WGS sequence"/>
</dbReference>
<dbReference type="InterPro" id="IPR016181">
    <property type="entry name" value="Acyl_CoA_acyltransferase"/>
</dbReference>
<dbReference type="EMBL" id="CH963857">
    <property type="protein sequence ID" value="EDW75791.2"/>
    <property type="molecule type" value="Genomic_DNA"/>
</dbReference>
<evidence type="ECO:0000313" key="3">
    <source>
        <dbReference type="Proteomes" id="UP000007798"/>
    </source>
</evidence>
<dbReference type="SUPFAM" id="SSF55729">
    <property type="entry name" value="Acyl-CoA N-acyltransferases (Nat)"/>
    <property type="match status" value="1"/>
</dbReference>
<dbReference type="Pfam" id="PF08445">
    <property type="entry name" value="FR47"/>
    <property type="match status" value="1"/>
</dbReference>
<dbReference type="GO" id="GO:0016747">
    <property type="term" value="F:acyltransferase activity, transferring groups other than amino-acyl groups"/>
    <property type="evidence" value="ECO:0007669"/>
    <property type="project" value="InterPro"/>
</dbReference>
<dbReference type="InterPro" id="IPR013653">
    <property type="entry name" value="GCN5-like_dom"/>
</dbReference>
<evidence type="ECO:0000259" key="1">
    <source>
        <dbReference type="PROSITE" id="PS51186"/>
    </source>
</evidence>
<organism evidence="2 3">
    <name type="scientific">Drosophila willistoni</name>
    <name type="common">Fruit fly</name>
    <dbReference type="NCBI Taxonomy" id="7260"/>
    <lineage>
        <taxon>Eukaryota</taxon>
        <taxon>Metazoa</taxon>
        <taxon>Ecdysozoa</taxon>
        <taxon>Arthropoda</taxon>
        <taxon>Hexapoda</taxon>
        <taxon>Insecta</taxon>
        <taxon>Pterygota</taxon>
        <taxon>Neoptera</taxon>
        <taxon>Endopterygota</taxon>
        <taxon>Diptera</taxon>
        <taxon>Brachycera</taxon>
        <taxon>Muscomorpha</taxon>
        <taxon>Ephydroidea</taxon>
        <taxon>Drosophilidae</taxon>
        <taxon>Drosophila</taxon>
        <taxon>Sophophora</taxon>
    </lineage>
</organism>
<dbReference type="PROSITE" id="PS51186">
    <property type="entry name" value="GNAT"/>
    <property type="match status" value="1"/>
</dbReference>
<sequence length="282" mass="32572">MSELESVSLLEIPQDDWPKLRDLWATKPIISPGYQCLKIFIDWKEREPELQLQILTLNENWRNDGTFVLCLKLNEQIQHLYFNTLNDKLDGLTEALEIVPVTARKYFLFGYCSRLLPCARSYHNRFPDKKVHTNETVWYHASKELVSSFTIEIPPGVTLKTLQLKDAETINEIWPHREPGSIDFVNRLIKYNVNVGAYDDSGKLVAWCLRLPIGSLGLLQVLESHKRLGLGNLMVRYLSKQISALGDEVLAPVVHVNTPSRKMFEKLGFQPIDRLYWSFETA</sequence>
<dbReference type="KEGG" id="dwi:6641837"/>
<dbReference type="InParanoid" id="B4MVS1"/>
<dbReference type="HOGENOM" id="CLU_058697_0_1_1"/>
<proteinExistence type="predicted"/>
<keyword evidence="3" id="KW-1185">Reference proteome</keyword>